<keyword evidence="1" id="KW-0812">Transmembrane</keyword>
<dbReference type="Pfam" id="PF06496">
    <property type="entry name" value="DUF1097"/>
    <property type="match status" value="1"/>
</dbReference>
<gene>
    <name evidence="2" type="ORF">GCM10023338_19510</name>
</gene>
<name>A0ABP9N1D8_9GAMM</name>
<reference evidence="3" key="1">
    <citation type="journal article" date="2019" name="Int. J. Syst. Evol. Microbiol.">
        <title>The Global Catalogue of Microorganisms (GCM) 10K type strain sequencing project: providing services to taxonomists for standard genome sequencing and annotation.</title>
        <authorList>
            <consortium name="The Broad Institute Genomics Platform"/>
            <consortium name="The Broad Institute Genome Sequencing Center for Infectious Disease"/>
            <person name="Wu L."/>
            <person name="Ma J."/>
        </authorList>
    </citation>
    <scope>NUCLEOTIDE SEQUENCE [LARGE SCALE GENOMIC DNA]</scope>
    <source>
        <strain evidence="3">JCM 18424</strain>
    </source>
</reference>
<comment type="caution">
    <text evidence="2">The sequence shown here is derived from an EMBL/GenBank/DDBJ whole genome shotgun (WGS) entry which is preliminary data.</text>
</comment>
<keyword evidence="3" id="KW-1185">Reference proteome</keyword>
<evidence type="ECO:0000256" key="1">
    <source>
        <dbReference type="SAM" id="Phobius"/>
    </source>
</evidence>
<proteinExistence type="predicted"/>
<dbReference type="RefSeq" id="WP_077926508.1">
    <property type="nucleotide sequence ID" value="NZ_BAABKE010000007.1"/>
</dbReference>
<feature type="transmembrane region" description="Helical" evidence="1">
    <location>
        <begin position="90"/>
        <end position="113"/>
    </location>
</feature>
<keyword evidence="1" id="KW-0472">Membrane</keyword>
<sequence>MQLSRSIWISALVTGVLCGIWAGFASLVYLNVWAGFAGCTAYFASGKPGPKGMILTWCTTLIGAFLAYLMIVIDIAMVENISIMNTRVSTAIAVGALVALIMLLGNINWLSFIPGMFVGCYTYFAIDGFSGNNWLILMISLVTGAVLGLACDSGGKKLSAL</sequence>
<organism evidence="2 3">
    <name type="scientific">Wohlfahrtiimonas larvae</name>
    <dbReference type="NCBI Taxonomy" id="1157986"/>
    <lineage>
        <taxon>Bacteria</taxon>
        <taxon>Pseudomonadati</taxon>
        <taxon>Pseudomonadota</taxon>
        <taxon>Gammaproteobacteria</taxon>
        <taxon>Cardiobacteriales</taxon>
        <taxon>Ignatzschineriaceae</taxon>
        <taxon>Wohlfahrtiimonas</taxon>
    </lineage>
</organism>
<dbReference type="Proteomes" id="UP001500631">
    <property type="component" value="Unassembled WGS sequence"/>
</dbReference>
<feature type="transmembrane region" description="Helical" evidence="1">
    <location>
        <begin position="7"/>
        <end position="34"/>
    </location>
</feature>
<accession>A0ABP9N1D8</accession>
<protein>
    <submittedName>
        <fullName evidence="2">DUF1097 domain-containing protein</fullName>
    </submittedName>
</protein>
<dbReference type="InterPro" id="IPR009476">
    <property type="entry name" value="DUF1097"/>
</dbReference>
<feature type="transmembrane region" description="Helical" evidence="1">
    <location>
        <begin position="133"/>
        <end position="151"/>
    </location>
</feature>
<dbReference type="EMBL" id="BAABKE010000007">
    <property type="protein sequence ID" value="GAA5102388.1"/>
    <property type="molecule type" value="Genomic_DNA"/>
</dbReference>
<feature type="transmembrane region" description="Helical" evidence="1">
    <location>
        <begin position="54"/>
        <end position="78"/>
    </location>
</feature>
<evidence type="ECO:0000313" key="2">
    <source>
        <dbReference type="EMBL" id="GAA5102388.1"/>
    </source>
</evidence>
<evidence type="ECO:0000313" key="3">
    <source>
        <dbReference type="Proteomes" id="UP001500631"/>
    </source>
</evidence>
<keyword evidence="1" id="KW-1133">Transmembrane helix</keyword>